<name>A0A6M4GUC5_9PROT</name>
<reference evidence="8 9" key="1">
    <citation type="submission" date="2020-04" db="EMBL/GenBank/DDBJ databases">
        <title>Usitatibacter rugosus gen. nov., sp. nov. and Usitatibacter palustris sp. nov., novel members of Usitatibacteraceae fam. nov. within the order Nitrosomonadales isolated from soil.</title>
        <authorList>
            <person name="Huber K.J."/>
            <person name="Neumann-Schaal M."/>
            <person name="Geppert A."/>
            <person name="Luckner M."/>
            <person name="Wanner G."/>
            <person name="Overmann J."/>
        </authorList>
    </citation>
    <scope>NUCLEOTIDE SEQUENCE [LARGE SCALE GENOMIC DNA]</scope>
    <source>
        <strain evidence="8 9">0125_3</strain>
    </source>
</reference>
<dbReference type="PIRSF" id="PIRSF000410">
    <property type="entry name" value="CheR"/>
    <property type="match status" value="1"/>
</dbReference>
<dbReference type="SMART" id="SM00138">
    <property type="entry name" value="MeTrc"/>
    <property type="match status" value="1"/>
</dbReference>
<keyword evidence="9" id="KW-1185">Reference proteome</keyword>
<feature type="binding site" evidence="6">
    <location>
        <position position="140"/>
    </location>
    <ligand>
        <name>S-adenosyl-L-methionine</name>
        <dbReference type="ChEBI" id="CHEBI:59789"/>
    </ligand>
</feature>
<dbReference type="PANTHER" id="PTHR24422:SF19">
    <property type="entry name" value="CHEMOTAXIS PROTEIN METHYLTRANSFERASE"/>
    <property type="match status" value="1"/>
</dbReference>
<feature type="binding site" evidence="6">
    <location>
        <position position="84"/>
    </location>
    <ligand>
        <name>S-adenosyl-L-methionine</name>
        <dbReference type="ChEBI" id="CHEBI:59789"/>
    </ligand>
</feature>
<keyword evidence="3 5" id="KW-0808">Transferase</keyword>
<keyword evidence="2 5" id="KW-0489">Methyltransferase</keyword>
<comment type="catalytic activity">
    <reaction evidence="1 5">
        <text>L-glutamyl-[protein] + S-adenosyl-L-methionine = [protein]-L-glutamate 5-O-methyl ester + S-adenosyl-L-homocysteine</text>
        <dbReference type="Rhea" id="RHEA:24452"/>
        <dbReference type="Rhea" id="RHEA-COMP:10208"/>
        <dbReference type="Rhea" id="RHEA-COMP:10311"/>
        <dbReference type="ChEBI" id="CHEBI:29973"/>
        <dbReference type="ChEBI" id="CHEBI:57856"/>
        <dbReference type="ChEBI" id="CHEBI:59789"/>
        <dbReference type="ChEBI" id="CHEBI:82795"/>
        <dbReference type="EC" id="2.1.1.80"/>
    </reaction>
</comment>
<dbReference type="EC" id="2.1.1.80" evidence="5"/>
<evidence type="ECO:0000256" key="1">
    <source>
        <dbReference type="ARBA" id="ARBA00001541"/>
    </source>
</evidence>
<feature type="domain" description="CheR-type methyltransferase" evidence="7">
    <location>
        <begin position="2"/>
        <end position="272"/>
    </location>
</feature>
<dbReference type="SUPFAM" id="SSF47757">
    <property type="entry name" value="Chemotaxis receptor methyltransferase CheR, N-terminal domain"/>
    <property type="match status" value="1"/>
</dbReference>
<gene>
    <name evidence="8" type="primary">cheR_1</name>
    <name evidence="8" type="ORF">DSM104443_02009</name>
</gene>
<evidence type="ECO:0000256" key="3">
    <source>
        <dbReference type="ARBA" id="ARBA00022679"/>
    </source>
</evidence>
<evidence type="ECO:0000259" key="7">
    <source>
        <dbReference type="PROSITE" id="PS50123"/>
    </source>
</evidence>
<dbReference type="CDD" id="cd02440">
    <property type="entry name" value="AdoMet_MTases"/>
    <property type="match status" value="1"/>
</dbReference>
<evidence type="ECO:0000313" key="9">
    <source>
        <dbReference type="Proteomes" id="UP000501534"/>
    </source>
</evidence>
<evidence type="ECO:0000256" key="4">
    <source>
        <dbReference type="ARBA" id="ARBA00022691"/>
    </source>
</evidence>
<dbReference type="InterPro" id="IPR022641">
    <property type="entry name" value="CheR_N"/>
</dbReference>
<accession>A0A6M4GUC5</accession>
<dbReference type="InterPro" id="IPR022642">
    <property type="entry name" value="CheR_C"/>
</dbReference>
<evidence type="ECO:0000256" key="5">
    <source>
        <dbReference type="PIRNR" id="PIRNR000410"/>
    </source>
</evidence>
<sequence length="278" mass="31547">MSETREFAYTREDFERVRKLIHGRAGIALAQGKGEMVYSRVAKRVRALNLDTFSAYLAVLDDDLHPEWEHFVNALTTNQTDFFREAHHFPILVAHALAKGNHVRVWSAASSTGEEPYSIAMALCEAFGTFEPPVRILATDLDSKVLATGSAGIYPMERAAPVDEERLKRFFLRGKGEKRGFVRVREELRALIEFRQLNLRDVQWDIEGPFDAIFCRNVLIYFDKPTQRAVLERLVKRLAADGLYFAGHSESLLHASDLLAPRGRTVYSRASHPGRPFA</sequence>
<organism evidence="8 9">
    <name type="scientific">Usitatibacter rugosus</name>
    <dbReference type="NCBI Taxonomy" id="2732067"/>
    <lineage>
        <taxon>Bacteria</taxon>
        <taxon>Pseudomonadati</taxon>
        <taxon>Pseudomonadota</taxon>
        <taxon>Betaproteobacteria</taxon>
        <taxon>Nitrosomonadales</taxon>
        <taxon>Usitatibacteraceae</taxon>
        <taxon>Usitatibacter</taxon>
    </lineage>
</organism>
<dbReference type="GO" id="GO:0032259">
    <property type="term" value="P:methylation"/>
    <property type="evidence" value="ECO:0007669"/>
    <property type="project" value="UniProtKB-KW"/>
</dbReference>
<feature type="binding site" evidence="6">
    <location>
        <position position="80"/>
    </location>
    <ligand>
        <name>S-adenosyl-L-methionine</name>
        <dbReference type="ChEBI" id="CHEBI:59789"/>
    </ligand>
</feature>
<dbReference type="Pfam" id="PF03705">
    <property type="entry name" value="CheR_N"/>
    <property type="match status" value="1"/>
</dbReference>
<evidence type="ECO:0000256" key="2">
    <source>
        <dbReference type="ARBA" id="ARBA00022603"/>
    </source>
</evidence>
<dbReference type="GO" id="GO:0008983">
    <property type="term" value="F:protein-glutamate O-methyltransferase activity"/>
    <property type="evidence" value="ECO:0007669"/>
    <property type="project" value="UniProtKB-EC"/>
</dbReference>
<feature type="binding site" evidence="6">
    <location>
        <position position="115"/>
    </location>
    <ligand>
        <name>S-adenosyl-L-methionine</name>
        <dbReference type="ChEBI" id="CHEBI:59789"/>
    </ligand>
</feature>
<dbReference type="SUPFAM" id="SSF53335">
    <property type="entry name" value="S-adenosyl-L-methionine-dependent methyltransferases"/>
    <property type="match status" value="1"/>
</dbReference>
<protein>
    <recommendedName>
        <fullName evidence="5">Chemotaxis protein methyltransferase</fullName>
        <ecNumber evidence="5">2.1.1.80</ecNumber>
    </recommendedName>
</protein>
<dbReference type="KEGG" id="uru:DSM104443_02009"/>
<feature type="binding site" evidence="6">
    <location>
        <begin position="198"/>
        <end position="199"/>
    </location>
    <ligand>
        <name>S-adenosyl-L-methionine</name>
        <dbReference type="ChEBI" id="CHEBI:59789"/>
    </ligand>
</feature>
<dbReference type="PRINTS" id="PR00996">
    <property type="entry name" value="CHERMTFRASE"/>
</dbReference>
<dbReference type="InterPro" id="IPR000780">
    <property type="entry name" value="CheR_MeTrfase"/>
</dbReference>
<dbReference type="Pfam" id="PF01739">
    <property type="entry name" value="CheR"/>
    <property type="match status" value="1"/>
</dbReference>
<dbReference type="AlphaFoldDB" id="A0A6M4GUC5"/>
<feature type="binding site" evidence="6">
    <location>
        <position position="78"/>
    </location>
    <ligand>
        <name>S-adenosyl-L-methionine</name>
        <dbReference type="ChEBI" id="CHEBI:59789"/>
    </ligand>
</feature>
<dbReference type="InterPro" id="IPR036804">
    <property type="entry name" value="CheR_N_sf"/>
</dbReference>
<dbReference type="InterPro" id="IPR050903">
    <property type="entry name" value="Bact_Chemotaxis_MeTrfase"/>
</dbReference>
<dbReference type="EMBL" id="CP053069">
    <property type="protein sequence ID" value="QJR10939.1"/>
    <property type="molecule type" value="Genomic_DNA"/>
</dbReference>
<keyword evidence="4 5" id="KW-0949">S-adenosyl-L-methionine</keyword>
<comment type="function">
    <text evidence="5">Methylation of the membrane-bound methyl-accepting chemotaxis proteins (MCP) to form gamma-glutamyl methyl ester residues in MCP.</text>
</comment>
<dbReference type="PANTHER" id="PTHR24422">
    <property type="entry name" value="CHEMOTAXIS PROTEIN METHYLTRANSFERASE"/>
    <property type="match status" value="1"/>
</dbReference>
<feature type="binding site" evidence="6">
    <location>
        <begin position="216"/>
        <end position="217"/>
    </location>
    <ligand>
        <name>S-adenosyl-L-methionine</name>
        <dbReference type="ChEBI" id="CHEBI:59789"/>
    </ligand>
</feature>
<dbReference type="PROSITE" id="PS50123">
    <property type="entry name" value="CHER"/>
    <property type="match status" value="1"/>
</dbReference>
<dbReference type="InterPro" id="IPR026024">
    <property type="entry name" value="Chemotaxis_MeTrfase_CheR"/>
</dbReference>
<dbReference type="Gene3D" id="1.10.155.10">
    <property type="entry name" value="Chemotaxis receptor methyltransferase CheR, N-terminal domain"/>
    <property type="match status" value="1"/>
</dbReference>
<dbReference type="RefSeq" id="WP_171091847.1">
    <property type="nucleotide sequence ID" value="NZ_CP053069.1"/>
</dbReference>
<evidence type="ECO:0000256" key="6">
    <source>
        <dbReference type="PIRSR" id="PIRSR000410-1"/>
    </source>
</evidence>
<evidence type="ECO:0000313" key="8">
    <source>
        <dbReference type="EMBL" id="QJR10939.1"/>
    </source>
</evidence>
<proteinExistence type="predicted"/>
<dbReference type="InterPro" id="IPR029063">
    <property type="entry name" value="SAM-dependent_MTases_sf"/>
</dbReference>
<dbReference type="Gene3D" id="3.40.50.150">
    <property type="entry name" value="Vaccinia Virus protein VP39"/>
    <property type="match status" value="1"/>
</dbReference>
<dbReference type="Proteomes" id="UP000501534">
    <property type="component" value="Chromosome"/>
</dbReference>